<accession>A0A9P0C3X0</accession>
<evidence type="ECO:0000313" key="2">
    <source>
        <dbReference type="Proteomes" id="UP001153714"/>
    </source>
</evidence>
<dbReference type="AlphaFoldDB" id="A0A9P0C3X0"/>
<dbReference type="GO" id="GO:0030140">
    <property type="term" value="C:trans-Golgi network transport vesicle"/>
    <property type="evidence" value="ECO:0007669"/>
    <property type="project" value="TreeGrafter"/>
</dbReference>
<dbReference type="Proteomes" id="UP001153714">
    <property type="component" value="Chromosome 13"/>
</dbReference>
<dbReference type="GO" id="GO:0044325">
    <property type="term" value="F:transmembrane transporter binding"/>
    <property type="evidence" value="ECO:0007669"/>
    <property type="project" value="TreeGrafter"/>
</dbReference>
<sequence>MTPTDLTFMSTNFIVKMATTGVGFRWLDLLEKEFDKACVELDTSLTELETEEPEVVFSSRQKIATLSSCFAQLTHKALTIFQNGAKLEAELVDMRAELVQARAASVGNHINLYHGLSYKAWISKVTNGPV</sequence>
<gene>
    <name evidence="1" type="ORF">DIATSA_LOCUS3261</name>
</gene>
<dbReference type="InterPro" id="IPR038879">
    <property type="entry name" value="GOPC"/>
</dbReference>
<dbReference type="PANTHER" id="PTHR16528">
    <property type="entry name" value="GOLGI-ASSOCIATED PDZ AND COILED-COIL MOTIF-CONTAINING"/>
    <property type="match status" value="1"/>
</dbReference>
<dbReference type="OrthoDB" id="10063653at2759"/>
<organism evidence="1 2">
    <name type="scientific">Diatraea saccharalis</name>
    <name type="common">sugarcane borer</name>
    <dbReference type="NCBI Taxonomy" id="40085"/>
    <lineage>
        <taxon>Eukaryota</taxon>
        <taxon>Metazoa</taxon>
        <taxon>Ecdysozoa</taxon>
        <taxon>Arthropoda</taxon>
        <taxon>Hexapoda</taxon>
        <taxon>Insecta</taxon>
        <taxon>Pterygota</taxon>
        <taxon>Neoptera</taxon>
        <taxon>Endopterygota</taxon>
        <taxon>Lepidoptera</taxon>
        <taxon>Glossata</taxon>
        <taxon>Ditrysia</taxon>
        <taxon>Pyraloidea</taxon>
        <taxon>Crambidae</taxon>
        <taxon>Crambinae</taxon>
        <taxon>Diatraea</taxon>
    </lineage>
</organism>
<reference evidence="1" key="2">
    <citation type="submission" date="2022-10" db="EMBL/GenBank/DDBJ databases">
        <authorList>
            <consortium name="ENA_rothamsted_submissions"/>
            <consortium name="culmorum"/>
            <person name="King R."/>
        </authorList>
    </citation>
    <scope>NUCLEOTIDE SEQUENCE</scope>
</reference>
<reference evidence="1" key="1">
    <citation type="submission" date="2021-12" db="EMBL/GenBank/DDBJ databases">
        <authorList>
            <person name="King R."/>
        </authorList>
    </citation>
    <scope>NUCLEOTIDE SEQUENCE</scope>
</reference>
<name>A0A9P0C3X0_9NEOP</name>
<dbReference type="GO" id="GO:0005794">
    <property type="term" value="C:Golgi apparatus"/>
    <property type="evidence" value="ECO:0007669"/>
    <property type="project" value="InterPro"/>
</dbReference>
<dbReference type="GO" id="GO:2000009">
    <property type="term" value="P:negative regulation of protein localization to cell surface"/>
    <property type="evidence" value="ECO:0007669"/>
    <property type="project" value="TreeGrafter"/>
</dbReference>
<dbReference type="EMBL" id="OU893344">
    <property type="protein sequence ID" value="CAH0749848.1"/>
    <property type="molecule type" value="Genomic_DNA"/>
</dbReference>
<dbReference type="PANTHER" id="PTHR16528:SF2">
    <property type="entry name" value="GOLGI-ASSOCIATED PDZ AND COILED-COIL MOTIF-CONTAINING PROTEIN"/>
    <property type="match status" value="1"/>
</dbReference>
<evidence type="ECO:0000313" key="1">
    <source>
        <dbReference type="EMBL" id="CAH0749848.1"/>
    </source>
</evidence>
<proteinExistence type="predicted"/>
<keyword evidence="2" id="KW-1185">Reference proteome</keyword>
<protein>
    <submittedName>
        <fullName evidence="1">Uncharacterized protein</fullName>
    </submittedName>
</protein>
<dbReference type="GO" id="GO:0016020">
    <property type="term" value="C:membrane"/>
    <property type="evidence" value="ECO:0007669"/>
    <property type="project" value="TreeGrafter"/>
</dbReference>